<evidence type="ECO:0000256" key="1">
    <source>
        <dbReference type="SAM" id="MobiDB-lite"/>
    </source>
</evidence>
<dbReference type="PRINTS" id="PR00625">
    <property type="entry name" value="JDOMAIN"/>
</dbReference>
<dbReference type="Pfam" id="PF00226">
    <property type="entry name" value="DnaJ"/>
    <property type="match status" value="1"/>
</dbReference>
<evidence type="ECO:0000256" key="2">
    <source>
        <dbReference type="SAM" id="Phobius"/>
    </source>
</evidence>
<dbReference type="Gene3D" id="1.10.287.110">
    <property type="entry name" value="DnaJ domain"/>
    <property type="match status" value="1"/>
</dbReference>
<gene>
    <name evidence="4" type="ORF">BCR44DRAFT_35998</name>
</gene>
<dbReference type="SMART" id="SM00271">
    <property type="entry name" value="DnaJ"/>
    <property type="match status" value="1"/>
</dbReference>
<dbReference type="CDD" id="cd06257">
    <property type="entry name" value="DnaJ"/>
    <property type="match status" value="1"/>
</dbReference>
<sequence>MSSSSTYHPSQIAATIAQLEGESPYRLLNVTEAATEADIKKRFRVLAMDLHPDRTVQHSDLEREKLNAKFSRVKLAYDVLSDRSLRAAYDAHALMGRSSFRPPAGSASGVPFGGAGPVYGGGGGFRPQPGPSFHSNFNPDGNYGDFSYAGYRPATSPAALRFRNGWIAFGVVGFALFGASVQYWRYQRGSALIRATIESNNAHNVQVLAGVRERAKGRTRETFHSELAEHIELNRELRKSRFRHEIRRPAYEKPLDREQPAVPTGGPSGAVAAALAAESPTANP</sequence>
<dbReference type="EMBL" id="MCFL01000003">
    <property type="protein sequence ID" value="ORZ40280.1"/>
    <property type="molecule type" value="Genomic_DNA"/>
</dbReference>
<dbReference type="Proteomes" id="UP000193411">
    <property type="component" value="Unassembled WGS sequence"/>
</dbReference>
<dbReference type="AlphaFoldDB" id="A0A1Y2I0A2"/>
<keyword evidence="5" id="KW-1185">Reference proteome</keyword>
<feature type="domain" description="J" evidence="3">
    <location>
        <begin position="23"/>
        <end position="93"/>
    </location>
</feature>
<feature type="transmembrane region" description="Helical" evidence="2">
    <location>
        <begin position="165"/>
        <end position="184"/>
    </location>
</feature>
<organism evidence="4 5">
    <name type="scientific">Catenaria anguillulae PL171</name>
    <dbReference type="NCBI Taxonomy" id="765915"/>
    <lineage>
        <taxon>Eukaryota</taxon>
        <taxon>Fungi</taxon>
        <taxon>Fungi incertae sedis</taxon>
        <taxon>Blastocladiomycota</taxon>
        <taxon>Blastocladiomycetes</taxon>
        <taxon>Blastocladiales</taxon>
        <taxon>Catenariaceae</taxon>
        <taxon>Catenaria</taxon>
    </lineage>
</organism>
<accession>A0A1Y2I0A2</accession>
<dbReference type="PROSITE" id="PS00636">
    <property type="entry name" value="DNAJ_1"/>
    <property type="match status" value="1"/>
</dbReference>
<dbReference type="InterPro" id="IPR018253">
    <property type="entry name" value="DnaJ_domain_CS"/>
</dbReference>
<dbReference type="OrthoDB" id="10250354at2759"/>
<keyword evidence="2" id="KW-1133">Transmembrane helix</keyword>
<dbReference type="InterPro" id="IPR036869">
    <property type="entry name" value="J_dom_sf"/>
</dbReference>
<feature type="region of interest" description="Disordered" evidence="1">
    <location>
        <begin position="248"/>
        <end position="284"/>
    </location>
</feature>
<reference evidence="4 5" key="1">
    <citation type="submission" date="2016-07" db="EMBL/GenBank/DDBJ databases">
        <title>Pervasive Adenine N6-methylation of Active Genes in Fungi.</title>
        <authorList>
            <consortium name="DOE Joint Genome Institute"/>
            <person name="Mondo S.J."/>
            <person name="Dannebaum R.O."/>
            <person name="Kuo R.C."/>
            <person name="Labutti K."/>
            <person name="Haridas S."/>
            <person name="Kuo A."/>
            <person name="Salamov A."/>
            <person name="Ahrendt S.R."/>
            <person name="Lipzen A."/>
            <person name="Sullivan W."/>
            <person name="Andreopoulos W.B."/>
            <person name="Clum A."/>
            <person name="Lindquist E."/>
            <person name="Daum C."/>
            <person name="Ramamoorthy G.K."/>
            <person name="Gryganskyi A."/>
            <person name="Culley D."/>
            <person name="Magnuson J.K."/>
            <person name="James T.Y."/>
            <person name="O'Malley M.A."/>
            <person name="Stajich J.E."/>
            <person name="Spatafora J.W."/>
            <person name="Visel A."/>
            <person name="Grigoriev I.V."/>
        </authorList>
    </citation>
    <scope>NUCLEOTIDE SEQUENCE [LARGE SCALE GENOMIC DNA]</scope>
    <source>
        <strain evidence="4 5">PL171</strain>
    </source>
</reference>
<dbReference type="InterPro" id="IPR050817">
    <property type="entry name" value="DjlA_DnaK_co-chaperone"/>
</dbReference>
<evidence type="ECO:0000313" key="4">
    <source>
        <dbReference type="EMBL" id="ORZ40280.1"/>
    </source>
</evidence>
<dbReference type="SUPFAM" id="SSF46565">
    <property type="entry name" value="Chaperone J-domain"/>
    <property type="match status" value="1"/>
</dbReference>
<proteinExistence type="predicted"/>
<dbReference type="PROSITE" id="PS50076">
    <property type="entry name" value="DNAJ_2"/>
    <property type="match status" value="1"/>
</dbReference>
<evidence type="ECO:0000259" key="3">
    <source>
        <dbReference type="PROSITE" id="PS50076"/>
    </source>
</evidence>
<keyword evidence="2" id="KW-0812">Transmembrane</keyword>
<comment type="caution">
    <text evidence="4">The sequence shown here is derived from an EMBL/GenBank/DDBJ whole genome shotgun (WGS) entry which is preliminary data.</text>
</comment>
<evidence type="ECO:0000313" key="5">
    <source>
        <dbReference type="Proteomes" id="UP000193411"/>
    </source>
</evidence>
<dbReference type="InterPro" id="IPR001623">
    <property type="entry name" value="DnaJ_domain"/>
</dbReference>
<name>A0A1Y2I0A2_9FUNG</name>
<dbReference type="STRING" id="765915.A0A1Y2I0A2"/>
<feature type="compositionally biased region" description="Basic and acidic residues" evidence="1">
    <location>
        <begin position="248"/>
        <end position="259"/>
    </location>
</feature>
<dbReference type="PANTHER" id="PTHR24074">
    <property type="entry name" value="CO-CHAPERONE PROTEIN DJLA"/>
    <property type="match status" value="1"/>
</dbReference>
<protein>
    <recommendedName>
        <fullName evidence="3">J domain-containing protein</fullName>
    </recommendedName>
</protein>
<keyword evidence="2" id="KW-0472">Membrane</keyword>